<reference evidence="1" key="1">
    <citation type="submission" date="2017-12" db="EMBL/GenBank/DDBJ databases">
        <authorList>
            <person name="Martens C."/>
            <person name="Dahlstrom E."/>
            <person name="Barbian K."/>
            <person name="Sykora L."/>
            <person name="Ricklefs S."/>
            <person name="Bruno D."/>
            <person name="Anzick I."/>
            <person name="Myles I."/>
            <person name="Datta S.K."/>
        </authorList>
    </citation>
    <scope>NUCLEOTIDE SEQUENCE</scope>
    <source>
        <strain evidence="1">AD2</strain>
    </source>
</reference>
<name>A0A4Y1N2C1_9PROT</name>
<protein>
    <recommendedName>
        <fullName evidence="2">DNA-binding protein</fullName>
    </recommendedName>
</protein>
<evidence type="ECO:0000313" key="1">
    <source>
        <dbReference type="EMBL" id="AWV23934.1"/>
    </source>
</evidence>
<dbReference type="RefSeq" id="WP_252571496.1">
    <property type="nucleotide sequence ID" value="NZ_CP025061.1"/>
</dbReference>
<accession>A0A4Y1N2C1</accession>
<sequence>MTEISRADPATPELCLPPALRKPRLRRWEAADYLRIKHGIEVAAATLAKWATLGGGPAYQRVNRTPLYPRDELDRWAVQKLGQPVTSTSEVQP</sequence>
<dbReference type="EMBL" id="CP025189">
    <property type="protein sequence ID" value="AWV23934.1"/>
    <property type="molecule type" value="Genomic_DNA"/>
</dbReference>
<proteinExistence type="predicted"/>
<gene>
    <name evidence="1" type="ORF">RADP37_05001</name>
</gene>
<evidence type="ECO:0008006" key="2">
    <source>
        <dbReference type="Google" id="ProtNLM"/>
    </source>
</evidence>
<dbReference type="AlphaFoldDB" id="A0A4Y1N2C1"/>
<organism evidence="1">
    <name type="scientific">Roseomonas mucosa</name>
    <dbReference type="NCBI Taxonomy" id="207340"/>
    <lineage>
        <taxon>Bacteria</taxon>
        <taxon>Pseudomonadati</taxon>
        <taxon>Pseudomonadota</taxon>
        <taxon>Alphaproteobacteria</taxon>
        <taxon>Acetobacterales</taxon>
        <taxon>Roseomonadaceae</taxon>
        <taxon>Roseomonas</taxon>
    </lineage>
</organism>